<keyword evidence="4" id="KW-1185">Reference proteome</keyword>
<dbReference type="InterPro" id="IPR051017">
    <property type="entry name" value="Aldolase-II_Adducin_sf"/>
</dbReference>
<dbReference type="Gene3D" id="3.40.225.10">
    <property type="entry name" value="Class II aldolase/adducin N-terminal domain"/>
    <property type="match status" value="1"/>
</dbReference>
<proteinExistence type="predicted"/>
<dbReference type="SUPFAM" id="SSF53639">
    <property type="entry name" value="AraD/HMP-PK domain-like"/>
    <property type="match status" value="1"/>
</dbReference>
<comment type="caution">
    <text evidence="3">The sequence shown here is derived from an EMBL/GenBank/DDBJ whole genome shotgun (WGS) entry which is preliminary data.</text>
</comment>
<feature type="domain" description="Class II aldolase/adducin N-terminal" evidence="2">
    <location>
        <begin position="60"/>
        <end position="250"/>
    </location>
</feature>
<dbReference type="GO" id="GO:0051015">
    <property type="term" value="F:actin filament binding"/>
    <property type="evidence" value="ECO:0007669"/>
    <property type="project" value="TreeGrafter"/>
</dbReference>
<protein>
    <submittedName>
        <fullName evidence="3">Class II aldolase</fullName>
    </submittedName>
</protein>
<reference evidence="3" key="1">
    <citation type="submission" date="2022-07" db="EMBL/GenBank/DDBJ databases">
        <title>Fungi with potential for degradation of polypropylene.</title>
        <authorList>
            <person name="Gostincar C."/>
        </authorList>
    </citation>
    <scope>NUCLEOTIDE SEQUENCE</scope>
    <source>
        <strain evidence="3">EXF-13287</strain>
    </source>
</reference>
<dbReference type="PANTHER" id="PTHR10672:SF25">
    <property type="entry name" value="MEIOTICALLY UP-REGULATED GENE 14 PROTEIN"/>
    <property type="match status" value="1"/>
</dbReference>
<dbReference type="GO" id="GO:0005856">
    <property type="term" value="C:cytoskeleton"/>
    <property type="evidence" value="ECO:0007669"/>
    <property type="project" value="TreeGrafter"/>
</dbReference>
<gene>
    <name evidence="3" type="ORF">NKR19_g8989</name>
</gene>
<dbReference type="AlphaFoldDB" id="A0AA38R9N9"/>
<dbReference type="FunFam" id="3.40.225.10:FF:000009">
    <property type="entry name" value="Class II aldolase/adducin N-terminal"/>
    <property type="match status" value="1"/>
</dbReference>
<evidence type="ECO:0000256" key="1">
    <source>
        <dbReference type="SAM" id="MobiDB-lite"/>
    </source>
</evidence>
<name>A0AA38R9N9_9PEZI</name>
<dbReference type="PANTHER" id="PTHR10672">
    <property type="entry name" value="ADDUCIN"/>
    <property type="match status" value="1"/>
</dbReference>
<evidence type="ECO:0000259" key="2">
    <source>
        <dbReference type="SMART" id="SM01007"/>
    </source>
</evidence>
<dbReference type="InterPro" id="IPR036409">
    <property type="entry name" value="Aldolase_II/adducin_N_sf"/>
</dbReference>
<sequence>MAPSAIEQPGQTSSLPGKTRPEAKEDAHDPTPLEAISHGDVMPGIPTFPDFASHRRHILTHAAAVFRNWARTGCTEGQSGHISVRDPEFPGCMWMNPLGRHFGSLTAGDMLLLDIESGRIVAGRANPATPGRRTANAAGYFIHAAIHRARGDVHAVCHAHTIPGRAWSVFARPLDMLTQDVCNFHNAHAVYANYGGIVFGADEGKRIAAALGGANKAVILMNHGLLTVGATVDEAGFLFGLLDRSCAIQLQVEAACAGNPGLKRNVISDEEAAYNFRMASEKHVLYREAQPDVEMEFELAGGEEALAAGLDGLEVGLRSMR</sequence>
<dbReference type="Proteomes" id="UP001174691">
    <property type="component" value="Unassembled WGS sequence"/>
</dbReference>
<feature type="region of interest" description="Disordered" evidence="1">
    <location>
        <begin position="1"/>
        <end position="41"/>
    </location>
</feature>
<dbReference type="SMART" id="SM01007">
    <property type="entry name" value="Aldolase_II"/>
    <property type="match status" value="1"/>
</dbReference>
<organism evidence="3 4">
    <name type="scientific">Coniochaeta hoffmannii</name>
    <dbReference type="NCBI Taxonomy" id="91930"/>
    <lineage>
        <taxon>Eukaryota</taxon>
        <taxon>Fungi</taxon>
        <taxon>Dikarya</taxon>
        <taxon>Ascomycota</taxon>
        <taxon>Pezizomycotina</taxon>
        <taxon>Sordariomycetes</taxon>
        <taxon>Sordariomycetidae</taxon>
        <taxon>Coniochaetales</taxon>
        <taxon>Coniochaetaceae</taxon>
        <taxon>Coniochaeta</taxon>
    </lineage>
</organism>
<evidence type="ECO:0000313" key="4">
    <source>
        <dbReference type="Proteomes" id="UP001174691"/>
    </source>
</evidence>
<evidence type="ECO:0000313" key="3">
    <source>
        <dbReference type="EMBL" id="KAJ9133614.1"/>
    </source>
</evidence>
<feature type="compositionally biased region" description="Basic and acidic residues" evidence="1">
    <location>
        <begin position="19"/>
        <end position="31"/>
    </location>
</feature>
<accession>A0AA38R9N9</accession>
<dbReference type="EMBL" id="JANBVN010000198">
    <property type="protein sequence ID" value="KAJ9133614.1"/>
    <property type="molecule type" value="Genomic_DNA"/>
</dbReference>
<dbReference type="Pfam" id="PF00596">
    <property type="entry name" value="Aldolase_II"/>
    <property type="match status" value="1"/>
</dbReference>
<dbReference type="InterPro" id="IPR001303">
    <property type="entry name" value="Aldolase_II/adducin_N"/>
</dbReference>